<dbReference type="STRING" id="1492898.SY85_24755"/>
<evidence type="ECO:0000256" key="1">
    <source>
        <dbReference type="SAM" id="Phobius"/>
    </source>
</evidence>
<proteinExistence type="predicted"/>
<keyword evidence="1" id="KW-1133">Transmembrane helix</keyword>
<dbReference type="InterPro" id="IPR032508">
    <property type="entry name" value="FecR_C"/>
</dbReference>
<dbReference type="GO" id="GO:0016989">
    <property type="term" value="F:sigma factor antagonist activity"/>
    <property type="evidence" value="ECO:0007669"/>
    <property type="project" value="TreeGrafter"/>
</dbReference>
<evidence type="ECO:0008006" key="6">
    <source>
        <dbReference type="Google" id="ProtNLM"/>
    </source>
</evidence>
<evidence type="ECO:0000259" key="2">
    <source>
        <dbReference type="Pfam" id="PF04773"/>
    </source>
</evidence>
<dbReference type="OrthoDB" id="646755at2"/>
<dbReference type="InterPro" id="IPR012373">
    <property type="entry name" value="Ferrdict_sens_TM"/>
</dbReference>
<dbReference type="InterPro" id="IPR006860">
    <property type="entry name" value="FecR"/>
</dbReference>
<feature type="domain" description="FecR protein" evidence="2">
    <location>
        <begin position="190"/>
        <end position="286"/>
    </location>
</feature>
<feature type="transmembrane region" description="Helical" evidence="1">
    <location>
        <begin position="96"/>
        <end position="114"/>
    </location>
</feature>
<dbReference type="RefSeq" id="WP_066409071.1">
    <property type="nucleotide sequence ID" value="NZ_CP011390.1"/>
</dbReference>
<dbReference type="Pfam" id="PF16344">
    <property type="entry name" value="FecR_C"/>
    <property type="match status" value="1"/>
</dbReference>
<keyword evidence="5" id="KW-1185">Reference proteome</keyword>
<dbReference type="PATRIC" id="fig|1492898.3.peg.5377"/>
<keyword evidence="1" id="KW-0472">Membrane</keyword>
<dbReference type="PANTHER" id="PTHR30273">
    <property type="entry name" value="PERIPLASMIC SIGNAL SENSOR AND SIGMA FACTOR ACTIVATOR FECR-RELATED"/>
    <property type="match status" value="1"/>
</dbReference>
<feature type="domain" description="Protein FecR C-terminal" evidence="3">
    <location>
        <begin position="331"/>
        <end position="397"/>
    </location>
</feature>
<sequence length="399" mass="44666">MEPQKIHYLLEQYIAGQLTVNEQSELYQQLLLPENNDLEKVFLDYIEKGAQCPEPLDDDQLLSIFRQIVSTDRLGEADAELSKVISLYHIPLWRHWWAAASIIILLGIGLYFFMSDSYSKTRDNKALIQPVIPPGKEGAILTLANGHQVLLDSLGGGVVAYQNGMAVVLEKGQLTYDANGLNNAETVFNTMTTPKGRHFMLMLQDGTKVWLNSASSLRYPTSFTGSERKVFITGEAYFEVAKDATKPFRVMVNGKAEVEVIGTHFNINAYEDESILKTTLLEGAVKISPSVLSTSAVVLKPGQQAQLIQAQINVVDDVNVSSVVAWKDGLFNFENMSLSEVMKQLERWYDIEVVFEGAVPDVEFYGELSRTNTLTEILEAFKEADIKFRLEGRKLVILK</sequence>
<reference evidence="4 5" key="2">
    <citation type="journal article" date="2016" name="Int. J. Syst. Evol. Microbiol.">
        <title>Flavisolibacter tropicus sp. nov., isolated from tropical soil.</title>
        <authorList>
            <person name="Lee J.J."/>
            <person name="Kang M.S."/>
            <person name="Kim G.S."/>
            <person name="Lee C.S."/>
            <person name="Lim S."/>
            <person name="Lee J."/>
            <person name="Roh S.H."/>
            <person name="Kang H."/>
            <person name="Ha J.M."/>
            <person name="Bae S."/>
            <person name="Jung H.Y."/>
            <person name="Kim M.K."/>
        </authorList>
    </citation>
    <scope>NUCLEOTIDE SEQUENCE [LARGE SCALE GENOMIC DNA]</scope>
    <source>
        <strain evidence="4 5">LCS9</strain>
    </source>
</reference>
<dbReference type="Gene3D" id="3.55.50.30">
    <property type="match status" value="1"/>
</dbReference>
<evidence type="ECO:0000313" key="5">
    <source>
        <dbReference type="Proteomes" id="UP000077177"/>
    </source>
</evidence>
<accession>A0A172U1H0</accession>
<dbReference type="AlphaFoldDB" id="A0A172U1H0"/>
<protein>
    <recommendedName>
        <fullName evidence="6">Iron dicitrate transport regulator FecR</fullName>
    </recommendedName>
</protein>
<dbReference type="Proteomes" id="UP000077177">
    <property type="component" value="Chromosome"/>
</dbReference>
<evidence type="ECO:0000313" key="4">
    <source>
        <dbReference type="EMBL" id="ANE53195.1"/>
    </source>
</evidence>
<organism evidence="4 5">
    <name type="scientific">Flavisolibacter tropicus</name>
    <dbReference type="NCBI Taxonomy" id="1492898"/>
    <lineage>
        <taxon>Bacteria</taxon>
        <taxon>Pseudomonadati</taxon>
        <taxon>Bacteroidota</taxon>
        <taxon>Chitinophagia</taxon>
        <taxon>Chitinophagales</taxon>
        <taxon>Chitinophagaceae</taxon>
        <taxon>Flavisolibacter</taxon>
    </lineage>
</organism>
<dbReference type="KEGG" id="fla:SY85_24755"/>
<dbReference type="FunFam" id="2.60.120.1440:FF:000001">
    <property type="entry name" value="Putative anti-sigma factor"/>
    <property type="match status" value="1"/>
</dbReference>
<keyword evidence="1" id="KW-0812">Transmembrane</keyword>
<reference evidence="5" key="1">
    <citation type="submission" date="2015-01" db="EMBL/GenBank/DDBJ databases">
        <title>Flavisolibacter sp./LCS9/ whole genome sequencing.</title>
        <authorList>
            <person name="Kim M.K."/>
            <person name="Srinivasan S."/>
            <person name="Lee J.-J."/>
        </authorList>
    </citation>
    <scope>NUCLEOTIDE SEQUENCE [LARGE SCALE GENOMIC DNA]</scope>
    <source>
        <strain evidence="5">LCS9</strain>
    </source>
</reference>
<evidence type="ECO:0000259" key="3">
    <source>
        <dbReference type="Pfam" id="PF16344"/>
    </source>
</evidence>
<name>A0A172U1H0_9BACT</name>
<dbReference type="PANTHER" id="PTHR30273:SF2">
    <property type="entry name" value="PROTEIN FECR"/>
    <property type="match status" value="1"/>
</dbReference>
<gene>
    <name evidence="4" type="ORF">SY85_24755</name>
</gene>
<dbReference type="EMBL" id="CP011390">
    <property type="protein sequence ID" value="ANE53195.1"/>
    <property type="molecule type" value="Genomic_DNA"/>
</dbReference>
<dbReference type="Pfam" id="PF04773">
    <property type="entry name" value="FecR"/>
    <property type="match status" value="1"/>
</dbReference>
<dbReference type="Gene3D" id="2.60.120.1440">
    <property type="match status" value="1"/>
</dbReference>